<accession>A0A0F7L3H0</accession>
<protein>
    <submittedName>
        <fullName evidence="1">Uncharacterized protein</fullName>
    </submittedName>
</protein>
<name>A0A0F7L3H0_9VIRU</name>
<reference evidence="1" key="2">
    <citation type="submission" date="2015-03" db="EMBL/GenBank/DDBJ databases">
        <authorList>
            <person name="Chow C.-E.T."/>
            <person name="Winget D.M."/>
            <person name="White R.A.III."/>
            <person name="Hallam S.J."/>
            <person name="Suttle C.A."/>
        </authorList>
    </citation>
    <scope>NUCLEOTIDE SEQUENCE</scope>
    <source>
        <strain evidence="1">Anoxic2_5</strain>
    </source>
</reference>
<dbReference type="EMBL" id="KR029589">
    <property type="protein sequence ID" value="AKH47114.1"/>
    <property type="molecule type" value="Genomic_DNA"/>
</dbReference>
<reference evidence="1" key="1">
    <citation type="journal article" date="2015" name="Front. Microbiol.">
        <title>Combining genomic sequencing methods to explore viral diversity and reveal potential virus-host interactions.</title>
        <authorList>
            <person name="Chow C.E."/>
            <person name="Winget D.M."/>
            <person name="White R.A.III."/>
            <person name="Hallam S.J."/>
            <person name="Suttle C.A."/>
        </authorList>
    </citation>
    <scope>NUCLEOTIDE SEQUENCE</scope>
    <source>
        <strain evidence="1">Anoxic2_5</strain>
    </source>
</reference>
<organism evidence="1">
    <name type="scientific">uncultured marine virus</name>
    <dbReference type="NCBI Taxonomy" id="186617"/>
    <lineage>
        <taxon>Viruses</taxon>
        <taxon>environmental samples</taxon>
    </lineage>
</organism>
<evidence type="ECO:0000313" key="1">
    <source>
        <dbReference type="EMBL" id="AKH47114.1"/>
    </source>
</evidence>
<sequence length="73" mass="8247">MRCRYSCRLWTTTSRRGLQIAPTVPVVASVPSMPSRKNSGRRVNWSVQLPSVWRMILRGLPSARKNVPPAKSL</sequence>
<proteinExistence type="predicted"/>